<dbReference type="Proteomes" id="UP000808349">
    <property type="component" value="Unassembled WGS sequence"/>
</dbReference>
<evidence type="ECO:0000256" key="1">
    <source>
        <dbReference type="ARBA" id="ARBA00004651"/>
    </source>
</evidence>
<dbReference type="AlphaFoldDB" id="A0A9D7SEL7"/>
<dbReference type="InterPro" id="IPR011527">
    <property type="entry name" value="ABC1_TM_dom"/>
</dbReference>
<keyword evidence="5" id="KW-1133">Transmembrane helix</keyword>
<comment type="subcellular location">
    <subcellularLocation>
        <location evidence="1">Cell membrane</location>
        <topology evidence="1">Multi-pass membrane protein</topology>
    </subcellularLocation>
</comment>
<evidence type="ECO:0000256" key="4">
    <source>
        <dbReference type="ARBA" id="ARBA00022840"/>
    </source>
</evidence>
<dbReference type="Gene3D" id="1.20.1560.10">
    <property type="entry name" value="ABC transporter type 1, transmembrane domain"/>
    <property type="match status" value="1"/>
</dbReference>
<sequence length="331" mass="36711">MSEFLGIVIVCILLAYGASLVFSSQIQASTFLAFLYAFFNVIEPSKGISASYFNVQKGVAALDRINEVLNMKVSIYDKPNAISKVSFDNQIEFKGVSFQYANSNIKVLDDIHFSLKKGEKIAIVGSSGSGKSTLVDLLARFYDVSKGSITIDGVDIKDIKISDLRSLMGMVTQEPILFNDSIRRNIEFGSKTYSDEMIWTILDTAYASDFVREGNRGLDYNIGDRGSKLSGGQRQRLTLARAILRNPAILILDEATSALDSASEMIVQEAMEHVLENRTAIIIAHRLSTIKKVDKIIVIQDGRIVEQGTHDELINKQGEYFNFVSLQSINH</sequence>
<dbReference type="InterPro" id="IPR017871">
    <property type="entry name" value="ABC_transporter-like_CS"/>
</dbReference>
<comment type="caution">
    <text evidence="9">The sequence shown here is derived from an EMBL/GenBank/DDBJ whole genome shotgun (WGS) entry which is preliminary data.</text>
</comment>
<feature type="domain" description="ABC transmembrane type-1" evidence="8">
    <location>
        <begin position="1"/>
        <end position="57"/>
    </location>
</feature>
<dbReference type="FunFam" id="3.40.50.300:FF:000218">
    <property type="entry name" value="Multidrug ABC transporter ATP-binding protein"/>
    <property type="match status" value="1"/>
</dbReference>
<dbReference type="InterPro" id="IPR027417">
    <property type="entry name" value="P-loop_NTPase"/>
</dbReference>
<dbReference type="GO" id="GO:0005524">
    <property type="term" value="F:ATP binding"/>
    <property type="evidence" value="ECO:0007669"/>
    <property type="project" value="UniProtKB-KW"/>
</dbReference>
<dbReference type="SUPFAM" id="SSF90123">
    <property type="entry name" value="ABC transporter transmembrane region"/>
    <property type="match status" value="1"/>
</dbReference>
<evidence type="ECO:0000259" key="7">
    <source>
        <dbReference type="PROSITE" id="PS50893"/>
    </source>
</evidence>
<evidence type="ECO:0000313" key="9">
    <source>
        <dbReference type="EMBL" id="MBK9719916.1"/>
    </source>
</evidence>
<dbReference type="InterPro" id="IPR039421">
    <property type="entry name" value="Type_1_exporter"/>
</dbReference>
<dbReference type="SMART" id="SM00382">
    <property type="entry name" value="AAA"/>
    <property type="match status" value="1"/>
</dbReference>
<dbReference type="PANTHER" id="PTHR43394">
    <property type="entry name" value="ATP-DEPENDENT PERMEASE MDL1, MITOCHONDRIAL"/>
    <property type="match status" value="1"/>
</dbReference>
<evidence type="ECO:0000313" key="10">
    <source>
        <dbReference type="Proteomes" id="UP000808349"/>
    </source>
</evidence>
<reference evidence="9 10" key="1">
    <citation type="submission" date="2020-10" db="EMBL/GenBank/DDBJ databases">
        <title>Connecting structure to function with the recovery of over 1000 high-quality activated sludge metagenome-assembled genomes encoding full-length rRNA genes using long-read sequencing.</title>
        <authorList>
            <person name="Singleton C.M."/>
            <person name="Petriglieri F."/>
            <person name="Kristensen J.M."/>
            <person name="Kirkegaard R.H."/>
            <person name="Michaelsen T.Y."/>
            <person name="Andersen M.H."/>
            <person name="Karst S.M."/>
            <person name="Dueholm M.S."/>
            <person name="Nielsen P.H."/>
            <person name="Albertsen M."/>
        </authorList>
    </citation>
    <scope>NUCLEOTIDE SEQUENCE [LARGE SCALE GENOMIC DNA]</scope>
    <source>
        <strain evidence="9">Ribe_18-Q3-R11-54_BAT3C.373</strain>
    </source>
</reference>
<dbReference type="InterPro" id="IPR003593">
    <property type="entry name" value="AAA+_ATPase"/>
</dbReference>
<dbReference type="PROSITE" id="PS50929">
    <property type="entry name" value="ABC_TM1F"/>
    <property type="match status" value="1"/>
</dbReference>
<dbReference type="GO" id="GO:0015421">
    <property type="term" value="F:ABC-type oligopeptide transporter activity"/>
    <property type="evidence" value="ECO:0007669"/>
    <property type="project" value="TreeGrafter"/>
</dbReference>
<evidence type="ECO:0000259" key="8">
    <source>
        <dbReference type="PROSITE" id="PS50929"/>
    </source>
</evidence>
<keyword evidence="6" id="KW-0472">Membrane</keyword>
<evidence type="ECO:0000256" key="3">
    <source>
        <dbReference type="ARBA" id="ARBA00022741"/>
    </source>
</evidence>
<dbReference type="InterPro" id="IPR003439">
    <property type="entry name" value="ABC_transporter-like_ATP-bd"/>
</dbReference>
<evidence type="ECO:0000256" key="5">
    <source>
        <dbReference type="ARBA" id="ARBA00022989"/>
    </source>
</evidence>
<dbReference type="PANTHER" id="PTHR43394:SF1">
    <property type="entry name" value="ATP-BINDING CASSETTE SUB-FAMILY B MEMBER 10, MITOCHONDRIAL"/>
    <property type="match status" value="1"/>
</dbReference>
<dbReference type="InterPro" id="IPR036640">
    <property type="entry name" value="ABC1_TM_sf"/>
</dbReference>
<evidence type="ECO:0000256" key="6">
    <source>
        <dbReference type="ARBA" id="ARBA00023136"/>
    </source>
</evidence>
<dbReference type="EMBL" id="JADKFW010000021">
    <property type="protein sequence ID" value="MBK9719916.1"/>
    <property type="molecule type" value="Genomic_DNA"/>
</dbReference>
<keyword evidence="4 9" id="KW-0067">ATP-binding</keyword>
<dbReference type="Gene3D" id="3.40.50.300">
    <property type="entry name" value="P-loop containing nucleotide triphosphate hydrolases"/>
    <property type="match status" value="1"/>
</dbReference>
<gene>
    <name evidence="9" type="ORF">IPO85_20875</name>
</gene>
<dbReference type="PROSITE" id="PS00211">
    <property type="entry name" value="ABC_TRANSPORTER_1"/>
    <property type="match status" value="1"/>
</dbReference>
<keyword evidence="2" id="KW-0812">Transmembrane</keyword>
<dbReference type="GO" id="GO:0016887">
    <property type="term" value="F:ATP hydrolysis activity"/>
    <property type="evidence" value="ECO:0007669"/>
    <property type="project" value="InterPro"/>
</dbReference>
<feature type="domain" description="ABC transporter" evidence="7">
    <location>
        <begin position="91"/>
        <end position="326"/>
    </location>
</feature>
<dbReference type="GO" id="GO:0005886">
    <property type="term" value="C:plasma membrane"/>
    <property type="evidence" value="ECO:0007669"/>
    <property type="project" value="UniProtKB-SubCell"/>
</dbReference>
<keyword evidence="3" id="KW-0547">Nucleotide-binding</keyword>
<evidence type="ECO:0000256" key="2">
    <source>
        <dbReference type="ARBA" id="ARBA00022692"/>
    </source>
</evidence>
<dbReference type="SUPFAM" id="SSF52540">
    <property type="entry name" value="P-loop containing nucleoside triphosphate hydrolases"/>
    <property type="match status" value="1"/>
</dbReference>
<name>A0A9D7SEL7_9BACT</name>
<proteinExistence type="predicted"/>
<dbReference type="Pfam" id="PF00005">
    <property type="entry name" value="ABC_tran"/>
    <property type="match status" value="1"/>
</dbReference>
<dbReference type="PROSITE" id="PS50893">
    <property type="entry name" value="ABC_TRANSPORTER_2"/>
    <property type="match status" value="1"/>
</dbReference>
<accession>A0A9D7SEL7</accession>
<protein>
    <submittedName>
        <fullName evidence="9">ATP-binding cassette domain-containing protein</fullName>
    </submittedName>
</protein>
<organism evidence="9 10">
    <name type="scientific">Candidatus Defluviibacterium haderslevense</name>
    <dbReference type="NCBI Taxonomy" id="2981993"/>
    <lineage>
        <taxon>Bacteria</taxon>
        <taxon>Pseudomonadati</taxon>
        <taxon>Bacteroidota</taxon>
        <taxon>Saprospiria</taxon>
        <taxon>Saprospirales</taxon>
        <taxon>Saprospiraceae</taxon>
        <taxon>Candidatus Defluviibacterium</taxon>
    </lineage>
</organism>